<gene>
    <name evidence="1" type="ORF">DZC75_16465</name>
</gene>
<protein>
    <submittedName>
        <fullName evidence="1">Uncharacterized protein</fullName>
    </submittedName>
</protein>
<name>A0AAI8PCA6_9PSED</name>
<dbReference type="Proteomes" id="UP000258127">
    <property type="component" value="Chromosome"/>
</dbReference>
<dbReference type="EMBL" id="CP031641">
    <property type="protein sequence ID" value="AXO89519.1"/>
    <property type="molecule type" value="Genomic_DNA"/>
</dbReference>
<evidence type="ECO:0000313" key="2">
    <source>
        <dbReference type="Proteomes" id="UP000258127"/>
    </source>
</evidence>
<sequence>MIEILKAKIGLLHGAELEKFVGRLLPTVSSDYENLSDTLNLSGRVTQGPADLLSYIKANGRYIAVLCTGQITGTQAKVLADIEKLTREDCHIRDKIDQVVICIAAVVGTEEEIYRSACASHGWASTIYPLSQLAHLANESPEVTQITCAVEIAEIRKLLDAERHQANSANAARLAKRFYDCGARVSALRTSLAMSPSRFIDLIDYDSEHRLAYLESGTIQMNDIEIASACNSTGVSDEWLTHGEWGMFAIESISTYHWEQMQWLRDASPASVHVLINGTTQQLVILAHLHSKNWKIYSIAFDLNFAGWWGDHHQIPEVYAMLKQLADDYRGRIFGRVIGPEEYATILSGQTHPALFMQKTTGGGAHWFDDIFDYKHKYPIAENYEGWYGTWFTSVQDYFKRYDTKIESIRAAS</sequence>
<dbReference type="AlphaFoldDB" id="A0AAI8PCA6"/>
<accession>A0AAI8PCA6</accession>
<reference evidence="1 2" key="1">
    <citation type="submission" date="2018-08" db="EMBL/GenBank/DDBJ databases">
        <authorList>
            <person name="Lee Y."/>
            <person name="Kakembo D."/>
        </authorList>
    </citation>
    <scope>NUCLEOTIDE SEQUENCE [LARGE SCALE GENOMIC DNA]</scope>
    <source>
        <strain evidence="1 2">JBCS1880</strain>
    </source>
</reference>
<evidence type="ECO:0000313" key="1">
    <source>
        <dbReference type="EMBL" id="AXO89519.1"/>
    </source>
</evidence>
<organism evidence="1 2">
    <name type="scientific">Pseudomonas parafulva</name>
    <dbReference type="NCBI Taxonomy" id="157782"/>
    <lineage>
        <taxon>Bacteria</taxon>
        <taxon>Pseudomonadati</taxon>
        <taxon>Pseudomonadota</taxon>
        <taxon>Gammaproteobacteria</taxon>
        <taxon>Pseudomonadales</taxon>
        <taxon>Pseudomonadaceae</taxon>
        <taxon>Pseudomonas</taxon>
    </lineage>
</organism>
<proteinExistence type="predicted"/>
<dbReference type="RefSeq" id="WP_116888857.1">
    <property type="nucleotide sequence ID" value="NZ_CP031641.1"/>
</dbReference>
<keyword evidence="2" id="KW-1185">Reference proteome</keyword>